<reference evidence="3" key="1">
    <citation type="submission" date="2020-11" db="EMBL/GenBank/DDBJ databases">
        <authorList>
            <person name="Tran Van P."/>
        </authorList>
    </citation>
    <scope>NUCLEOTIDE SEQUENCE</scope>
</reference>
<evidence type="ECO:0000313" key="3">
    <source>
        <dbReference type="EMBL" id="CAD7601541.1"/>
    </source>
</evidence>
<dbReference type="PANTHER" id="PTHR10106">
    <property type="entry name" value="CYTOCHROME B561-RELATED"/>
    <property type="match status" value="1"/>
</dbReference>
<evidence type="ECO:0000256" key="1">
    <source>
        <dbReference type="ARBA" id="ARBA00001970"/>
    </source>
</evidence>
<sequence length="165" mass="18452">MESSPETNLKGFSIAFGTTEFLGALAVVMMTVWVGHYRGGYSWSSLEPDLEFNWHPVLMTVSMIFLYGNYLEDSILTPVQQAPARSTHDIARATNISKSAVHQVLYDEGYHPYYYTLNAASAASVEYVNVFGGHMVQELIVTAFAGYEQVKCFKEGNKERGVLIY</sequence>
<protein>
    <submittedName>
        <fullName evidence="3">Uncharacterized protein</fullName>
    </submittedName>
</protein>
<dbReference type="AlphaFoldDB" id="A0A7R9PNW6"/>
<dbReference type="GO" id="GO:0016491">
    <property type="term" value="F:oxidoreductase activity"/>
    <property type="evidence" value="ECO:0007669"/>
    <property type="project" value="InterPro"/>
</dbReference>
<gene>
    <name evidence="3" type="ORF">TGEB3V08_LOCUS7997</name>
</gene>
<dbReference type="InterPro" id="IPR043205">
    <property type="entry name" value="CYB561/CYBRD1-like"/>
</dbReference>
<proteinExistence type="predicted"/>
<keyword evidence="2" id="KW-1133">Transmembrane helix</keyword>
<keyword evidence="2" id="KW-0812">Transmembrane</keyword>
<dbReference type="EMBL" id="OE842835">
    <property type="protein sequence ID" value="CAD7601541.1"/>
    <property type="molecule type" value="Genomic_DNA"/>
</dbReference>
<organism evidence="3">
    <name type="scientific">Timema genevievae</name>
    <name type="common">Walking stick</name>
    <dbReference type="NCBI Taxonomy" id="629358"/>
    <lineage>
        <taxon>Eukaryota</taxon>
        <taxon>Metazoa</taxon>
        <taxon>Ecdysozoa</taxon>
        <taxon>Arthropoda</taxon>
        <taxon>Hexapoda</taxon>
        <taxon>Insecta</taxon>
        <taxon>Pterygota</taxon>
        <taxon>Neoptera</taxon>
        <taxon>Polyneoptera</taxon>
        <taxon>Phasmatodea</taxon>
        <taxon>Timematodea</taxon>
        <taxon>Timematoidea</taxon>
        <taxon>Timematidae</taxon>
        <taxon>Timema</taxon>
    </lineage>
</organism>
<evidence type="ECO:0000256" key="2">
    <source>
        <dbReference type="SAM" id="Phobius"/>
    </source>
</evidence>
<keyword evidence="2" id="KW-0472">Membrane</keyword>
<accession>A0A7R9PNW6</accession>
<name>A0A7R9PNW6_TIMGE</name>
<feature type="transmembrane region" description="Helical" evidence="2">
    <location>
        <begin position="12"/>
        <end position="34"/>
    </location>
</feature>
<comment type="cofactor">
    <cofactor evidence="1">
        <name>heme b</name>
        <dbReference type="ChEBI" id="CHEBI:60344"/>
    </cofactor>
</comment>
<dbReference type="PANTHER" id="PTHR10106:SF0">
    <property type="entry name" value="LD36721P"/>
    <property type="match status" value="1"/>
</dbReference>
<feature type="transmembrane region" description="Helical" evidence="2">
    <location>
        <begin position="54"/>
        <end position="71"/>
    </location>
</feature>
<dbReference type="Gene3D" id="1.20.120.1770">
    <property type="match status" value="1"/>
</dbReference>